<gene>
    <name evidence="1" type="ORF">N0V91_005302</name>
</gene>
<reference evidence="1" key="1">
    <citation type="submission" date="2022-10" db="EMBL/GenBank/DDBJ databases">
        <title>Tapping the CABI collections for fungal endophytes: first genome assemblies for Collariella, Neodidymelliopsis, Ascochyta clinopodiicola, Didymella pomorum, Didymosphaeria variabile, Neocosmospora piperis and Neocucurbitaria cava.</title>
        <authorList>
            <person name="Hill R."/>
        </authorList>
    </citation>
    <scope>NUCLEOTIDE SEQUENCE</scope>
    <source>
        <strain evidence="1">IMI 355091</strain>
    </source>
</reference>
<dbReference type="OrthoDB" id="3801226at2759"/>
<dbReference type="Proteomes" id="UP001140510">
    <property type="component" value="Unassembled WGS sequence"/>
</dbReference>
<organism evidence="1 2">
    <name type="scientific">Didymella pomorum</name>
    <dbReference type="NCBI Taxonomy" id="749634"/>
    <lineage>
        <taxon>Eukaryota</taxon>
        <taxon>Fungi</taxon>
        <taxon>Dikarya</taxon>
        <taxon>Ascomycota</taxon>
        <taxon>Pezizomycotina</taxon>
        <taxon>Dothideomycetes</taxon>
        <taxon>Pleosporomycetidae</taxon>
        <taxon>Pleosporales</taxon>
        <taxon>Pleosporineae</taxon>
        <taxon>Didymellaceae</taxon>
        <taxon>Didymella</taxon>
    </lineage>
</organism>
<sequence>MKAKTECLELGRSMYNKLPKELRNLVYGYLCLEDRRIPVGPYYHFRKYEPYPGLEAQYSATLYCPRNGDLQTELADGKIRIDHDIYPEEDLVLPRSHIFDPSYLSQDIVLELMEMYYGSNSFSVCNVEGGLNELCTAIPFSSALSEFVPIDHVRDLQIRMKFEHCKPHDCTMKRARGCFHSSYYFKDESQLRDAVDSLEAFRTRIARLSHETNIEFILMTDLDTPQDDQLAKTNAKAYFTNFLQSIRNTVYELLHERGRISVRVTHQDDGLMAFPKNYTGLYTMTKDQWEYEKSQQPPNEDWDNSCWILPIESSRLTTQHQVELGGYNLDDLEGILYSRWGVSHIFRQTVSTRDAVEGPYWPVGRATKPSAIYTLSSKPATSF</sequence>
<accession>A0A9W8ZFE8</accession>
<evidence type="ECO:0000313" key="2">
    <source>
        <dbReference type="Proteomes" id="UP001140510"/>
    </source>
</evidence>
<protein>
    <submittedName>
        <fullName evidence="1">Uncharacterized protein</fullName>
    </submittedName>
</protein>
<evidence type="ECO:0000313" key="1">
    <source>
        <dbReference type="EMBL" id="KAJ4405352.1"/>
    </source>
</evidence>
<name>A0A9W8ZFE8_9PLEO</name>
<keyword evidence="2" id="KW-1185">Reference proteome</keyword>
<dbReference type="AlphaFoldDB" id="A0A9W8ZFE8"/>
<comment type="caution">
    <text evidence="1">The sequence shown here is derived from an EMBL/GenBank/DDBJ whole genome shotgun (WGS) entry which is preliminary data.</text>
</comment>
<dbReference type="EMBL" id="JAPEVA010000035">
    <property type="protein sequence ID" value="KAJ4405352.1"/>
    <property type="molecule type" value="Genomic_DNA"/>
</dbReference>
<proteinExistence type="predicted"/>